<evidence type="ECO:0000313" key="2">
    <source>
        <dbReference type="EMBL" id="SVD82661.1"/>
    </source>
</evidence>
<feature type="non-terminal residue" evidence="2">
    <location>
        <position position="38"/>
    </location>
</feature>
<keyword evidence="1" id="KW-0812">Transmembrane</keyword>
<keyword evidence="1" id="KW-0472">Membrane</keyword>
<reference evidence="2" key="1">
    <citation type="submission" date="2018-05" db="EMBL/GenBank/DDBJ databases">
        <authorList>
            <person name="Lanie J.A."/>
            <person name="Ng W.-L."/>
            <person name="Kazmierczak K.M."/>
            <person name="Andrzejewski T.M."/>
            <person name="Davidsen T.M."/>
            <person name="Wayne K.J."/>
            <person name="Tettelin H."/>
            <person name="Glass J.I."/>
            <person name="Rusch D."/>
            <person name="Podicherti R."/>
            <person name="Tsui H.-C.T."/>
            <person name="Winkler M.E."/>
        </authorList>
    </citation>
    <scope>NUCLEOTIDE SEQUENCE</scope>
</reference>
<evidence type="ECO:0000256" key="1">
    <source>
        <dbReference type="SAM" id="Phobius"/>
    </source>
</evidence>
<dbReference type="AlphaFoldDB" id="A0A382YI60"/>
<gene>
    <name evidence="2" type="ORF">METZ01_LOCUS435515</name>
</gene>
<organism evidence="2">
    <name type="scientific">marine metagenome</name>
    <dbReference type="NCBI Taxonomy" id="408172"/>
    <lineage>
        <taxon>unclassified sequences</taxon>
        <taxon>metagenomes</taxon>
        <taxon>ecological metagenomes</taxon>
    </lineage>
</organism>
<name>A0A382YI60_9ZZZZ</name>
<feature type="transmembrane region" description="Helical" evidence="1">
    <location>
        <begin position="18"/>
        <end position="36"/>
    </location>
</feature>
<accession>A0A382YI60</accession>
<keyword evidence="1" id="KW-1133">Transmembrane helix</keyword>
<dbReference type="EMBL" id="UINC01175834">
    <property type="protein sequence ID" value="SVD82661.1"/>
    <property type="molecule type" value="Genomic_DNA"/>
</dbReference>
<protein>
    <submittedName>
        <fullName evidence="2">Uncharacterized protein</fullName>
    </submittedName>
</protein>
<proteinExistence type="predicted"/>
<sequence length="38" mass="4088">MENAMTEPRTPPPVPATFWQYVGSMGPGLIVALTWLGA</sequence>